<dbReference type="AlphaFoldDB" id="U9SKB5"/>
<dbReference type="EMBL" id="KI301209">
    <property type="protein sequence ID" value="ERZ95491.1"/>
    <property type="molecule type" value="Genomic_DNA"/>
</dbReference>
<evidence type="ECO:0000313" key="1">
    <source>
        <dbReference type="EMBL" id="ERZ95491.1"/>
    </source>
</evidence>
<dbReference type="VEuPathDB" id="FungiDB:RhiirFUN_002145"/>
<dbReference type="HOGENOM" id="CLU_2639380_0_0_1"/>
<organism evidence="1">
    <name type="scientific">Rhizophagus irregularis (strain DAOM 181602 / DAOM 197198 / MUCL 43194)</name>
    <name type="common">Arbuscular mycorrhizal fungus</name>
    <name type="synonym">Glomus intraradices</name>
    <dbReference type="NCBI Taxonomy" id="747089"/>
    <lineage>
        <taxon>Eukaryota</taxon>
        <taxon>Fungi</taxon>
        <taxon>Fungi incertae sedis</taxon>
        <taxon>Mucoromycota</taxon>
        <taxon>Glomeromycotina</taxon>
        <taxon>Glomeromycetes</taxon>
        <taxon>Glomerales</taxon>
        <taxon>Glomeraceae</taxon>
        <taxon>Rhizophagus</taxon>
    </lineage>
</organism>
<accession>U9SKB5</accession>
<proteinExistence type="predicted"/>
<protein>
    <submittedName>
        <fullName evidence="1">Uncharacterized protein</fullName>
    </submittedName>
</protein>
<reference evidence="1" key="1">
    <citation type="submission" date="2013-07" db="EMBL/GenBank/DDBJ databases">
        <title>The genome of an arbuscular mycorrhizal fungus provides insights into the evolution of the oldest plant symbiosis.</title>
        <authorList>
            <consortium name="DOE Joint Genome Institute"/>
            <person name="Tisserant E."/>
            <person name="Malbreil M."/>
            <person name="Kuo A."/>
            <person name="Kohler A."/>
            <person name="Symeonidi A."/>
            <person name="Balestrini R."/>
            <person name="Charron P."/>
            <person name="Duensing N."/>
            <person name="Frei-dit-Frey N."/>
            <person name="Gianinazzi-Pearson V."/>
            <person name="Gilbert B."/>
            <person name="Handa Y."/>
            <person name="Hijri M."/>
            <person name="Kaul R."/>
            <person name="Kawaguchi M."/>
            <person name="Krajinski F."/>
            <person name="Lammers P."/>
            <person name="Lapierre D."/>
            <person name="Masclaux F.G."/>
            <person name="Murat C."/>
            <person name="Morin E."/>
            <person name="Ndikumana S."/>
            <person name="Pagni M."/>
            <person name="Petitpierre D."/>
            <person name="Requena N."/>
            <person name="Rosikiewicz P."/>
            <person name="Riley R."/>
            <person name="Saito K."/>
            <person name="San Clemente H."/>
            <person name="Shapiro H."/>
            <person name="van Tuinen D."/>
            <person name="Becard G."/>
            <person name="Bonfante P."/>
            <person name="Paszkowski U."/>
            <person name="Shachar-Hill Y."/>
            <person name="Young J.P."/>
            <person name="Sanders I.R."/>
            <person name="Henrissat B."/>
            <person name="Rensing S.A."/>
            <person name="Grigoriev I.V."/>
            <person name="Corradi N."/>
            <person name="Roux C."/>
            <person name="Martin F."/>
        </authorList>
    </citation>
    <scope>NUCLEOTIDE SEQUENCE</scope>
    <source>
        <strain evidence="1">DAOM 197198</strain>
    </source>
</reference>
<name>U9SKB5_RHIID</name>
<sequence>MVYAVIFEKKPENQDDNWTKKGENRTNIDYSKFENIQSQINFPSFLKTYITIENNFKPDAKNLWKKPNQEYVENVVN</sequence>
<gene>
    <name evidence="1" type="ORF">GLOINDRAFT_13582</name>
</gene>